<dbReference type="GO" id="GO:0016747">
    <property type="term" value="F:acyltransferase activity, transferring groups other than amino-acyl groups"/>
    <property type="evidence" value="ECO:0007669"/>
    <property type="project" value="InterPro"/>
</dbReference>
<accession>A0A6C0G5K6</accession>
<dbReference type="Gene3D" id="3.40.630.30">
    <property type="match status" value="1"/>
</dbReference>
<protein>
    <submittedName>
        <fullName evidence="2">GNAT family N-acetyltransferase</fullName>
    </submittedName>
</protein>
<feature type="domain" description="N-acetyltransferase" evidence="1">
    <location>
        <begin position="1"/>
        <end position="151"/>
    </location>
</feature>
<evidence type="ECO:0000259" key="1">
    <source>
        <dbReference type="PROSITE" id="PS51186"/>
    </source>
</evidence>
<evidence type="ECO:0000313" key="2">
    <source>
        <dbReference type="EMBL" id="QHT63421.1"/>
    </source>
</evidence>
<dbReference type="PROSITE" id="PS51186">
    <property type="entry name" value="GNAT"/>
    <property type="match status" value="1"/>
</dbReference>
<keyword evidence="3" id="KW-1185">Reference proteome</keyword>
<dbReference type="KEGG" id="plyc:GXP70_28025"/>
<proteinExistence type="predicted"/>
<dbReference type="InterPro" id="IPR000182">
    <property type="entry name" value="GNAT_dom"/>
</dbReference>
<organism evidence="2 3">
    <name type="scientific">Paenibacillus lycopersici</name>
    <dbReference type="NCBI Taxonomy" id="2704462"/>
    <lineage>
        <taxon>Bacteria</taxon>
        <taxon>Bacillati</taxon>
        <taxon>Bacillota</taxon>
        <taxon>Bacilli</taxon>
        <taxon>Bacillales</taxon>
        <taxon>Paenibacillaceae</taxon>
        <taxon>Paenibacillus</taxon>
    </lineage>
</organism>
<gene>
    <name evidence="2" type="ORF">GXP70_28025</name>
</gene>
<dbReference type="InterPro" id="IPR016181">
    <property type="entry name" value="Acyl_CoA_acyltransferase"/>
</dbReference>
<name>A0A6C0G5K6_9BACL</name>
<dbReference type="SUPFAM" id="SSF55729">
    <property type="entry name" value="Acyl-CoA N-acyltransferases (Nat)"/>
    <property type="match status" value="1"/>
</dbReference>
<dbReference type="RefSeq" id="WP_162359942.1">
    <property type="nucleotide sequence ID" value="NZ_CP048209.1"/>
</dbReference>
<evidence type="ECO:0000313" key="3">
    <source>
        <dbReference type="Proteomes" id="UP000476064"/>
    </source>
</evidence>
<keyword evidence="2" id="KW-0808">Transferase</keyword>
<sequence>MKIVNYCDSDFEELVAFLQKNWAPKHAIYDKTLFDWQYRIHEDDNCQSLLLKENESIIGFLGNIPSEYAVNGDLVRGCGLTMWVIDEKYRTSGLGVMLLRETEKHNPVSLTLGCNLQVAPMYQRMGYSYSPSLNRYVIPLDAEGYMQLLMNKVDQVSIEEWADKVHSSLVAAISPNDNIKPEQLERLFHISISGKFSFYQYRSASFWKWRYLNSEGYRYVIFGDPLDSGVVVARIDRVYDPANEEMHGLKVLRMIELIPRSSAVWSGEDDPSFRNVIAGVLAWAKQNGCAAADFQISNNKLEHLLTLAGFRLQNPDFTPDENGLAGLFQPFRHRVSPINFVWKIKGGQGQAAPIAIDDTYFVKSDCDMDRPNIWPLPAGWNVYE</sequence>
<dbReference type="EMBL" id="CP048209">
    <property type="protein sequence ID" value="QHT63421.1"/>
    <property type="molecule type" value="Genomic_DNA"/>
</dbReference>
<dbReference type="Proteomes" id="UP000476064">
    <property type="component" value="Chromosome"/>
</dbReference>
<reference evidence="2 3" key="1">
    <citation type="submission" date="2020-01" db="EMBL/GenBank/DDBJ databases">
        <title>Paenibacillus sp. nov., isolated from tomato rhizosphere.</title>
        <authorList>
            <person name="Weon H.-Y."/>
            <person name="Lee S.A."/>
        </authorList>
    </citation>
    <scope>NUCLEOTIDE SEQUENCE [LARGE SCALE GENOMIC DNA]</scope>
    <source>
        <strain evidence="2 3">12200R-189</strain>
    </source>
</reference>
<dbReference type="Pfam" id="PF00583">
    <property type="entry name" value="Acetyltransf_1"/>
    <property type="match status" value="1"/>
</dbReference>
<dbReference type="AlphaFoldDB" id="A0A6C0G5K6"/>